<reference evidence="1 2" key="2">
    <citation type="submission" date="2023-10" db="EMBL/GenBank/DDBJ databases">
        <authorList>
            <person name="Choi B."/>
        </authorList>
    </citation>
    <scope>NUCLEOTIDE SEQUENCE [LARGE SCALE GENOMIC DNA]</scope>
    <source>
        <strain evidence="1 2">UMB0023</strain>
    </source>
</reference>
<name>A0A9X7I3T4_NEIPE</name>
<dbReference type="Proteomes" id="UP000234781">
    <property type="component" value="Chromosome"/>
</dbReference>
<accession>A0A9X7I3T4</accession>
<keyword evidence="2" id="KW-1185">Reference proteome</keyword>
<dbReference type="AlphaFoldDB" id="A0A9X7I3T4"/>
<dbReference type="RefSeq" id="WP_101755006.1">
    <property type="nucleotide sequence ID" value="NZ_CP136962.1"/>
</dbReference>
<evidence type="ECO:0000313" key="2">
    <source>
        <dbReference type="Proteomes" id="UP000234781"/>
    </source>
</evidence>
<sequence>MNIYLFSFALFHVFILMLLILIVIVILPKFARIRKKSRIFLAILLIGGVLFFVPIFFLDTYSASLSGPNGRTVWEDGYQELKNVAVQEIKNKESVNVSITPINYYADRYINYKLYNISDKPSSNISAYEPLELKGYFAVDAGHNIKPLQIEGKKCCIQVFKDNSKKNHFLLKWEEKKVSENIPSQYYSQEFILSDNLQYDDIYMVFLEGHRTELRIRRNKEDHSLSYDNPLMVCLSRHNKAFCYKNLPHYVNNDDNIAKQNRIRCRVLQNMKEKNNKYYDLWTYQDCLNWQKECLSQNWKWNVSNKKMCEINWRSPEYGE</sequence>
<gene>
    <name evidence="1" type="ORF">CYJ98_001435</name>
</gene>
<dbReference type="EMBL" id="CP136962">
    <property type="protein sequence ID" value="WOS98343.1"/>
    <property type="molecule type" value="Genomic_DNA"/>
</dbReference>
<protein>
    <submittedName>
        <fullName evidence="1">Uncharacterized protein</fullName>
    </submittedName>
</protein>
<evidence type="ECO:0000313" key="1">
    <source>
        <dbReference type="EMBL" id="WOS98343.1"/>
    </source>
</evidence>
<reference evidence="2" key="1">
    <citation type="submission" date="2017-12" db="EMBL/GenBank/DDBJ databases">
        <title>Phylogenetic diversity of female urinary microbiome.</title>
        <authorList>
            <person name="Thomas-White K."/>
            <person name="Wolfe A.J."/>
        </authorList>
    </citation>
    <scope>NUCLEOTIDE SEQUENCE [LARGE SCALE GENOMIC DNA]</scope>
    <source>
        <strain evidence="2">UMB0023</strain>
    </source>
</reference>
<organism evidence="1 2">
    <name type="scientific">Neisseria perflava</name>
    <dbReference type="NCBI Taxonomy" id="33053"/>
    <lineage>
        <taxon>Bacteria</taxon>
        <taxon>Pseudomonadati</taxon>
        <taxon>Pseudomonadota</taxon>
        <taxon>Betaproteobacteria</taxon>
        <taxon>Neisseriales</taxon>
        <taxon>Neisseriaceae</taxon>
        <taxon>Neisseria</taxon>
    </lineage>
</organism>
<proteinExistence type="predicted"/>